<gene>
    <name evidence="2" type="ORF">ABI_45760</name>
</gene>
<dbReference type="InterPro" id="IPR050228">
    <property type="entry name" value="Carboxylesterase_BioH"/>
</dbReference>
<dbReference type="Proteomes" id="UP000006512">
    <property type="component" value="Unassembled WGS sequence"/>
</dbReference>
<dbReference type="Gene3D" id="3.40.50.1820">
    <property type="entry name" value="alpha/beta hydrolase"/>
    <property type="match status" value="1"/>
</dbReference>
<reference evidence="3" key="1">
    <citation type="submission" date="2011-03" db="EMBL/GenBank/DDBJ databases">
        <title>Draft genome sequence of Brevundimonas diminuta.</title>
        <authorList>
            <person name="Brown P.J.B."/>
            <person name="Buechlein A."/>
            <person name="Hemmerich C."/>
            <person name="Brun Y.V."/>
        </authorList>
    </citation>
    <scope>NUCLEOTIDE SEQUENCE [LARGE SCALE GENOMIC DNA]</scope>
    <source>
        <strain evidence="3">C19</strain>
    </source>
</reference>
<dbReference type="PROSITE" id="PS51257">
    <property type="entry name" value="PROKAR_LIPOPROTEIN"/>
    <property type="match status" value="1"/>
</dbReference>
<proteinExistence type="predicted"/>
<organism evidence="2 3">
    <name type="scientific">Asticcacaulis biprosthecium C19</name>
    <dbReference type="NCBI Taxonomy" id="715226"/>
    <lineage>
        <taxon>Bacteria</taxon>
        <taxon>Pseudomonadati</taxon>
        <taxon>Pseudomonadota</taxon>
        <taxon>Alphaproteobacteria</taxon>
        <taxon>Caulobacterales</taxon>
        <taxon>Caulobacteraceae</taxon>
        <taxon>Asticcacaulis</taxon>
    </lineage>
</organism>
<dbReference type="PANTHER" id="PTHR43194:SF2">
    <property type="entry name" value="PEROXISOMAL MEMBRANE PROTEIN LPX1"/>
    <property type="match status" value="1"/>
</dbReference>
<dbReference type="STRING" id="715226.ABI_45760"/>
<evidence type="ECO:0000313" key="2">
    <source>
        <dbReference type="EMBL" id="EGF89229.1"/>
    </source>
</evidence>
<sequence>MSESPTRKKGLSMGAMFAIGVGIFVACAVAWSQSRAETIRFPDEANARFSVTVTGEGPDVILIPGLGSPAAVWDGTVAKFKDQYRFHVLNLSGFAGEPAAANGQGDVLAPSVEAVDAYIKANDLKQPVVAGHSLGGLMALMLAKSHPEDASELVIVDALPFIGLIFDPNATAQTIAPQATAMRDSLINAPADAFAAQQRAGAGRMVTTPAHQETVVGWSLASDRRVFAQAMYEDLVLDLRPDLAKITTPTTVIVPVASHYGMTQDATLAFYKGAYAGQPNVTFVAVDNSLHFVMLDQPETFATALEAALK</sequence>
<dbReference type="RefSeq" id="WP_006275350.1">
    <property type="nucleotide sequence ID" value="NZ_GL883081.1"/>
</dbReference>
<keyword evidence="3" id="KW-1185">Reference proteome</keyword>
<evidence type="ECO:0000259" key="1">
    <source>
        <dbReference type="Pfam" id="PF12697"/>
    </source>
</evidence>
<feature type="domain" description="AB hydrolase-1" evidence="1">
    <location>
        <begin position="60"/>
        <end position="303"/>
    </location>
</feature>
<evidence type="ECO:0000313" key="3">
    <source>
        <dbReference type="Proteomes" id="UP000006512"/>
    </source>
</evidence>
<dbReference type="GO" id="GO:0016787">
    <property type="term" value="F:hydrolase activity"/>
    <property type="evidence" value="ECO:0007669"/>
    <property type="project" value="UniProtKB-KW"/>
</dbReference>
<dbReference type="Pfam" id="PF12697">
    <property type="entry name" value="Abhydrolase_6"/>
    <property type="match status" value="1"/>
</dbReference>
<keyword evidence="2" id="KW-0378">Hydrolase</keyword>
<dbReference type="InterPro" id="IPR029058">
    <property type="entry name" value="AB_hydrolase_fold"/>
</dbReference>
<dbReference type="InterPro" id="IPR000073">
    <property type="entry name" value="AB_hydrolase_1"/>
</dbReference>
<name>F4QTS9_9CAUL</name>
<dbReference type="HOGENOM" id="CLU_071771_0_0_5"/>
<dbReference type="PANTHER" id="PTHR43194">
    <property type="entry name" value="HYDROLASE ALPHA/BETA FOLD FAMILY"/>
    <property type="match status" value="1"/>
</dbReference>
<protein>
    <submittedName>
        <fullName evidence="2">Alpha/beta hydrolase fold family protein</fullName>
    </submittedName>
</protein>
<accession>F4QTS9</accession>
<dbReference type="EMBL" id="GL883081">
    <property type="protein sequence ID" value="EGF89229.1"/>
    <property type="molecule type" value="Genomic_DNA"/>
</dbReference>
<dbReference type="eggNOG" id="COG0596">
    <property type="taxonomic scope" value="Bacteria"/>
</dbReference>
<dbReference type="AlphaFoldDB" id="F4QTS9"/>
<dbReference type="SUPFAM" id="SSF53474">
    <property type="entry name" value="alpha/beta-Hydrolases"/>
    <property type="match status" value="1"/>
</dbReference>